<sequence>IPCSGVESTDTCGVKFKWWLYQFHFVTFLYTGVSSSLTVTQSEDVTVTEGDTASISCCWEHVEHHVRTRVTWMKNKRDIVNYLLDATSKCSFLTIATITMEHSGTYICTVEVPVFKQASGNGTIIRVLAKEKTEETKENGTYFFLCTGSPTFEMQ</sequence>
<protein>
    <recommendedName>
        <fullName evidence="2">Ig-like domain-containing protein</fullName>
    </recommendedName>
</protein>
<dbReference type="InterPro" id="IPR036179">
    <property type="entry name" value="Ig-like_dom_sf"/>
</dbReference>
<accession>A0A8C6S4X3</accession>
<feature type="domain" description="Ig-like" evidence="2">
    <location>
        <begin position="35"/>
        <end position="119"/>
    </location>
</feature>
<evidence type="ECO:0000313" key="4">
    <source>
        <dbReference type="Proteomes" id="UP000694523"/>
    </source>
</evidence>
<dbReference type="InterPro" id="IPR013783">
    <property type="entry name" value="Ig-like_fold"/>
</dbReference>
<dbReference type="GO" id="GO:0019815">
    <property type="term" value="C:B cell receptor complex"/>
    <property type="evidence" value="ECO:0007669"/>
    <property type="project" value="TreeGrafter"/>
</dbReference>
<dbReference type="SMART" id="SM00409">
    <property type="entry name" value="IG"/>
    <property type="match status" value="1"/>
</dbReference>
<keyword evidence="1" id="KW-0393">Immunoglobulin domain</keyword>
<organism evidence="3 4">
    <name type="scientific">Neogobius melanostomus</name>
    <name type="common">round goby</name>
    <dbReference type="NCBI Taxonomy" id="47308"/>
    <lineage>
        <taxon>Eukaryota</taxon>
        <taxon>Metazoa</taxon>
        <taxon>Chordata</taxon>
        <taxon>Craniata</taxon>
        <taxon>Vertebrata</taxon>
        <taxon>Euteleostomi</taxon>
        <taxon>Actinopterygii</taxon>
        <taxon>Neopterygii</taxon>
        <taxon>Teleostei</taxon>
        <taxon>Neoteleostei</taxon>
        <taxon>Acanthomorphata</taxon>
        <taxon>Gobiaria</taxon>
        <taxon>Gobiiformes</taxon>
        <taxon>Gobioidei</taxon>
        <taxon>Gobiidae</taxon>
        <taxon>Benthophilinae</taxon>
        <taxon>Neogobiini</taxon>
        <taxon>Neogobius</taxon>
    </lineage>
</organism>
<proteinExistence type="predicted"/>
<reference evidence="3" key="1">
    <citation type="submission" date="2025-08" db="UniProtKB">
        <authorList>
            <consortium name="Ensembl"/>
        </authorList>
    </citation>
    <scope>IDENTIFICATION</scope>
</reference>
<keyword evidence="4" id="KW-1185">Reference proteome</keyword>
<dbReference type="GO" id="GO:0009897">
    <property type="term" value="C:external side of plasma membrane"/>
    <property type="evidence" value="ECO:0007669"/>
    <property type="project" value="TreeGrafter"/>
</dbReference>
<dbReference type="SUPFAM" id="SSF48726">
    <property type="entry name" value="Immunoglobulin"/>
    <property type="match status" value="1"/>
</dbReference>
<dbReference type="GO" id="GO:0050853">
    <property type="term" value="P:B cell receptor signaling pathway"/>
    <property type="evidence" value="ECO:0007669"/>
    <property type="project" value="TreeGrafter"/>
</dbReference>
<dbReference type="Proteomes" id="UP000694523">
    <property type="component" value="Unplaced"/>
</dbReference>
<reference evidence="3" key="2">
    <citation type="submission" date="2025-09" db="UniProtKB">
        <authorList>
            <consortium name="Ensembl"/>
        </authorList>
    </citation>
    <scope>IDENTIFICATION</scope>
</reference>
<dbReference type="Gene3D" id="2.60.40.10">
    <property type="entry name" value="Immunoglobulins"/>
    <property type="match status" value="1"/>
</dbReference>
<dbReference type="Pfam" id="PF07679">
    <property type="entry name" value="I-set"/>
    <property type="match status" value="1"/>
</dbReference>
<dbReference type="InterPro" id="IPR007110">
    <property type="entry name" value="Ig-like_dom"/>
</dbReference>
<dbReference type="PANTHER" id="PTHR14334">
    <property type="entry name" value="B-CELL ANTIGEN RECEPTOR COMPLEX-ASSOCIATED PROTEIN"/>
    <property type="match status" value="1"/>
</dbReference>
<dbReference type="PROSITE" id="PS50835">
    <property type="entry name" value="IG_LIKE"/>
    <property type="match status" value="1"/>
</dbReference>
<dbReference type="AlphaFoldDB" id="A0A8C6S4X3"/>
<name>A0A8C6S4X3_9GOBI</name>
<evidence type="ECO:0000259" key="2">
    <source>
        <dbReference type="PROSITE" id="PS50835"/>
    </source>
</evidence>
<evidence type="ECO:0000256" key="1">
    <source>
        <dbReference type="ARBA" id="ARBA00023319"/>
    </source>
</evidence>
<dbReference type="InterPro" id="IPR003599">
    <property type="entry name" value="Ig_sub"/>
</dbReference>
<evidence type="ECO:0000313" key="3">
    <source>
        <dbReference type="Ensembl" id="ENSNMLP00000000349.1"/>
    </source>
</evidence>
<dbReference type="GO" id="GO:0030183">
    <property type="term" value="P:B cell differentiation"/>
    <property type="evidence" value="ECO:0007669"/>
    <property type="project" value="TreeGrafter"/>
</dbReference>
<dbReference type="Ensembl" id="ENSNMLT00000000421.1">
    <property type="protein sequence ID" value="ENSNMLP00000000349.1"/>
    <property type="gene ID" value="ENSNMLG00000000296.1"/>
</dbReference>
<dbReference type="InterPro" id="IPR013098">
    <property type="entry name" value="Ig_I-set"/>
</dbReference>